<feature type="transmembrane region" description="Helical" evidence="1">
    <location>
        <begin position="37"/>
        <end position="55"/>
    </location>
</feature>
<feature type="transmembrane region" description="Helical" evidence="1">
    <location>
        <begin position="62"/>
        <end position="84"/>
    </location>
</feature>
<dbReference type="EMBL" id="OPYN01000074">
    <property type="protein sequence ID" value="SPO60144.1"/>
    <property type="molecule type" value="Genomic_DNA"/>
</dbReference>
<accession>A0AAQ1STD6</accession>
<feature type="transmembrane region" description="Helical" evidence="1">
    <location>
        <begin position="12"/>
        <end position="31"/>
    </location>
</feature>
<feature type="transmembrane region" description="Helical" evidence="1">
    <location>
        <begin position="177"/>
        <end position="202"/>
    </location>
</feature>
<evidence type="ECO:0000313" key="2">
    <source>
        <dbReference type="EMBL" id="SPO60144.1"/>
    </source>
</evidence>
<dbReference type="Proteomes" id="UP000294335">
    <property type="component" value="Unassembled WGS sequence"/>
</dbReference>
<organism evidence="2 3">
    <name type="scientific">Pseudomonas inefficax</name>
    <dbReference type="NCBI Taxonomy" id="2078786"/>
    <lineage>
        <taxon>Bacteria</taxon>
        <taxon>Pseudomonadati</taxon>
        <taxon>Pseudomonadota</taxon>
        <taxon>Gammaproteobacteria</taxon>
        <taxon>Pseudomonadales</taxon>
        <taxon>Pseudomonadaceae</taxon>
        <taxon>Pseudomonas</taxon>
    </lineage>
</organism>
<gene>
    <name evidence="2" type="ORF">JV551A3_V1_740077</name>
</gene>
<keyword evidence="1" id="KW-0812">Transmembrane</keyword>
<keyword evidence="3" id="KW-1185">Reference proteome</keyword>
<keyword evidence="1" id="KW-0472">Membrane</keyword>
<comment type="caution">
    <text evidence="2">The sequence shown here is derived from an EMBL/GenBank/DDBJ whole genome shotgun (WGS) entry which is preliminary data.</text>
</comment>
<feature type="transmembrane region" description="Helical" evidence="1">
    <location>
        <begin position="508"/>
        <end position="530"/>
    </location>
</feature>
<proteinExistence type="predicted"/>
<feature type="transmembrane region" description="Helical" evidence="1">
    <location>
        <begin position="481"/>
        <end position="501"/>
    </location>
</feature>
<name>A0AAQ1STD6_9PSED</name>
<reference evidence="2 3" key="1">
    <citation type="submission" date="2018-02" db="EMBL/GenBank/DDBJ databases">
        <authorList>
            <person name="Dubost A."/>
        </authorList>
    </citation>
    <scope>NUCLEOTIDE SEQUENCE [LARGE SCALE GENOMIC DNA]</scope>
    <source>
        <strain evidence="3">JV551A3</strain>
    </source>
</reference>
<keyword evidence="1" id="KW-1133">Transmembrane helix</keyword>
<dbReference type="AlphaFoldDB" id="A0AAQ1STD6"/>
<feature type="transmembrane region" description="Helical" evidence="1">
    <location>
        <begin position="144"/>
        <end position="165"/>
    </location>
</feature>
<feature type="transmembrane region" description="Helical" evidence="1">
    <location>
        <begin position="104"/>
        <end position="123"/>
    </location>
</feature>
<evidence type="ECO:0000256" key="1">
    <source>
        <dbReference type="SAM" id="Phobius"/>
    </source>
</evidence>
<sequence>MKSVQAHLLGNRYLHVSALLLVAVATLAAAVDYPASLAPLLLNGFLAGLLVRSLLSNRTSFFSFFLLAFLILGCWAKLVLHFILGTQFIEPIGAFDNSSKAWDSAMLALNIAFATLLACQAVASRLQPPPVIPIERPRGLLKPSMWLAILLTALLLAANFKFAILKVGTEPALKLHSYVYVLVSFMIAWGNLILLATLGYWLVQARQMKLETLFYILILEGAVTAVSMGSRAQMILHVAAPFAVYLVHGRDLVTALRFVQWVRILLVTAVLFVASLLLVSADRLQSFAQARPVVASMAIGEQAVSDVKLAPARPSTSLLIAPADSAQAVAGALAPALPQLRLIANPVSAAPVYAKPVPVTVAPLEETAEVKRARWKGMLMELSKLVVDRWVGLEGILAVVSHENTGWPLFLRSLAERPEAGTQAIYQRMSNAQYQAFENFTFMTIPGPLAILLYSGNLAVLAAGLTLLFAAGILAERLASQLVGNVFTRATIGVALAYLVVQTNFPRVQMFFLIELLGFIAGLYLARIIVSAPRTGPVSLTPAL</sequence>
<protein>
    <submittedName>
        <fullName evidence="2">Uncharacterized protein</fullName>
    </submittedName>
</protein>
<dbReference type="RefSeq" id="WP_133978612.1">
    <property type="nucleotide sequence ID" value="NZ_OPYN01000074.1"/>
</dbReference>
<feature type="transmembrane region" description="Helical" evidence="1">
    <location>
        <begin position="451"/>
        <end position="475"/>
    </location>
</feature>
<feature type="transmembrane region" description="Helical" evidence="1">
    <location>
        <begin position="214"/>
        <end position="240"/>
    </location>
</feature>
<evidence type="ECO:0000313" key="3">
    <source>
        <dbReference type="Proteomes" id="UP000294335"/>
    </source>
</evidence>
<feature type="transmembrane region" description="Helical" evidence="1">
    <location>
        <begin position="260"/>
        <end position="281"/>
    </location>
</feature>